<evidence type="ECO:0000256" key="6">
    <source>
        <dbReference type="ARBA" id="ARBA00022723"/>
    </source>
</evidence>
<feature type="region of interest" description="Disordered" evidence="23">
    <location>
        <begin position="144"/>
        <end position="164"/>
    </location>
</feature>
<dbReference type="InterPro" id="IPR010614">
    <property type="entry name" value="RAD3-like_helicase_DEAD"/>
</dbReference>
<feature type="compositionally biased region" description="Basic residues" evidence="23">
    <location>
        <begin position="56"/>
        <end position="65"/>
    </location>
</feature>
<dbReference type="Gene3D" id="1.10.510.10">
    <property type="entry name" value="Transferase(Phosphotransferase) domain 1"/>
    <property type="match status" value="1"/>
</dbReference>
<dbReference type="Gene3D" id="3.40.50.300">
    <property type="entry name" value="P-loop containing nucleotide triphosphate hydrolases"/>
    <property type="match status" value="3"/>
</dbReference>
<evidence type="ECO:0000256" key="12">
    <source>
        <dbReference type="ARBA" id="ARBA00023014"/>
    </source>
</evidence>
<keyword evidence="11" id="KW-0408">Iron</keyword>
<keyword evidence="10" id="KW-0067">ATP-binding</keyword>
<dbReference type="PROSITE" id="PS51193">
    <property type="entry name" value="HELICASE_ATP_BIND_2"/>
    <property type="match status" value="1"/>
</dbReference>
<proteinExistence type="inferred from homology"/>
<feature type="compositionally biased region" description="Acidic residues" evidence="23">
    <location>
        <begin position="709"/>
        <end position="719"/>
    </location>
</feature>
<evidence type="ECO:0000256" key="8">
    <source>
        <dbReference type="ARBA" id="ARBA00022801"/>
    </source>
</evidence>
<evidence type="ECO:0000256" key="10">
    <source>
        <dbReference type="ARBA" id="ARBA00022840"/>
    </source>
</evidence>
<feature type="region of interest" description="Disordered" evidence="23">
    <location>
        <begin position="318"/>
        <end position="338"/>
    </location>
</feature>
<dbReference type="CDD" id="cd18788">
    <property type="entry name" value="SF2_C_XPD"/>
    <property type="match status" value="1"/>
</dbReference>
<dbReference type="SUPFAM" id="SSF52540">
    <property type="entry name" value="P-loop containing nucleoside triphosphate hydrolases"/>
    <property type="match status" value="1"/>
</dbReference>
<dbReference type="Pfam" id="PF00069">
    <property type="entry name" value="Pkinase"/>
    <property type="match status" value="2"/>
</dbReference>
<evidence type="ECO:0000256" key="3">
    <source>
        <dbReference type="ARBA" id="ARBA00008435"/>
    </source>
</evidence>
<keyword evidence="9" id="KW-0347">Helicase</keyword>
<evidence type="ECO:0000256" key="16">
    <source>
        <dbReference type="ARBA" id="ARBA00023306"/>
    </source>
</evidence>
<dbReference type="Pfam" id="PF13307">
    <property type="entry name" value="Helicase_C_2"/>
    <property type="match status" value="1"/>
</dbReference>
<dbReference type="InterPro" id="IPR002464">
    <property type="entry name" value="DNA/RNA_helicase_DEAH_CS"/>
</dbReference>
<dbReference type="GO" id="GO:0006974">
    <property type="term" value="P:DNA damage response"/>
    <property type="evidence" value="ECO:0007669"/>
    <property type="project" value="UniProtKB-ARBA"/>
</dbReference>
<dbReference type="Proteomes" id="UP000746612">
    <property type="component" value="Unassembled WGS sequence"/>
</dbReference>
<dbReference type="SMART" id="SM00488">
    <property type="entry name" value="DEXDc2"/>
    <property type="match status" value="1"/>
</dbReference>
<evidence type="ECO:0000256" key="4">
    <source>
        <dbReference type="ARBA" id="ARBA00016387"/>
    </source>
</evidence>
<dbReference type="NCBIfam" id="TIGR00604">
    <property type="entry name" value="rad3"/>
    <property type="match status" value="1"/>
</dbReference>
<dbReference type="SMART" id="SM00491">
    <property type="entry name" value="HELICc2"/>
    <property type="match status" value="1"/>
</dbReference>
<evidence type="ECO:0000259" key="25">
    <source>
        <dbReference type="PROSITE" id="PS51193"/>
    </source>
</evidence>
<evidence type="ECO:0000256" key="20">
    <source>
        <dbReference type="ARBA" id="ARBA00045008"/>
    </source>
</evidence>
<dbReference type="SMART" id="SM00220">
    <property type="entry name" value="S_TKc"/>
    <property type="match status" value="1"/>
</dbReference>
<evidence type="ECO:0000256" key="22">
    <source>
        <dbReference type="ARBA" id="ARBA00048954"/>
    </source>
</evidence>
<sequence>MTTAVQQHVEESFDIHEDLRTEDTEMMAEEERTEEAAPMEDDEGVREFQQYQNHHMQQRHPHQSSHHQPQPEPQEEEEDEPEEEESEEEAVDRSVQADMDKLQSDFPGFRNRYRLIKRIGEGTFSTVYKAEDIMYDHYDNSWDYEEDSSKWTPPPSSTESPVRRPRRKARYVAIKKIYVTSSPSRILNELELLHDLRQCPSVCPLITAFRETDQVVAILPYFRHGDFRTYFRDLTVPEISVYLRELFTALKSVHDHKILHRDIKPTNFLYDPGTQRGVLVDFGLAEREGSDAKPCLCHESRDVRKHRQANSVWAQNAATPQAGYPKSDTRSSRRANRAGTRGFRAPEVLFKCTEQSTAIDIWSAGVILLTILSKRFPFFNSADDVEAMIEIATIFGSKRMKAAGLLHGCVFETSIPTVGQGGFSMEKIIMWSTCRGEDKPLTPDEKMAIGFLEWCMELDPSRRITAAEALEHETVAMLRLSDELNDTTGLLDLLLSKAADPAGADDQRDLRETALSEDLGVTEREEVEDGDGVLLLTLDVGVTGLLGNERPELEGMAENDMENITSEMEKLDFHHPYTPYDVQEQFMKVVYDVLESGNGQVGILESPTGTGKSLSLICASLTWLRNHKSNQFETSIQESAEAYKDEPSWLVEQLLRRKREELVSRWEEREKRLETLRLKEKVQEERARKRRRVEDSLLSGRSRVVEDEDAEWLLDDPDDQHDTPQDSLSGLSKETREVLAGIGLGGARKPEEDDDLVEEPIKVRVLVITSKCLVIYYTSRTHSQLSQFITELRRPSFPPSLPTSLSKQEETKTEAVKLLPLSSRQRLCINPSVSRLGSVQAINDRCSELQQPKSGQKCPFVPKEDLLSQTHQFRDSALATLPDIEDLHQLGKSLAVCPYYASRTALPGAEIITLPYPLLLQKSARDALGVKLEGSIVIVDEAHNIMDAVANVHAAEIKLSDLRRGRGMLGVYVKRFGKKLKGVNRVNVGRVARVIDGLSEWMDGALKFKQEHGIVDPNDLTRSKGIDQINMFELIQYIQDSKLAFKIESYISHVESEDAGTKTPRSSTPVLHSLVSFLIALTNLSSEGRIFYQKIKGTPDIQLSYLLLSPTHAFSSIASSARAVILAGGTMSPFDDYKDHLFPSLEPEKVTTLSCGHVIPPENLCVWTLASSRPGAPPFEFSFQKRGDPEMITQLGLAILNLCSLVPDGVVIFFPSYGYLDEVVAVWQKSQGASTQSVWDRLGTRKALFKETRGASSEEVLQEYSDAIQGEKSNGKGALLLSVVGGKMSEGINFSDRLGRCVLVIGLPYPNIASPDWKAKIEYIETTTRNNLVAQGTTHEEAVSKAKQTARDFYENACMRAVNQSIGRAIRHRGDYAAIVLVDRRYGTDRIRGKLPGWIRGGLVGDSHEKGLGGLMGAVGGFFRGKKSQR</sequence>
<dbReference type="InterPro" id="IPR006555">
    <property type="entry name" value="ATP-dep_Helicase_C"/>
</dbReference>
<dbReference type="InterPro" id="IPR011009">
    <property type="entry name" value="Kinase-like_dom_sf"/>
</dbReference>
<comment type="similarity">
    <text evidence="3">Belongs to the DEAD box helicase family. DEAH subfamily. DDX11/CHL1 sub-subfamily.</text>
</comment>
<protein>
    <recommendedName>
        <fullName evidence="5">ATP-dependent DNA helicase CHL1</fullName>
        <ecNumber evidence="18">5.6.2.3</ecNumber>
    </recommendedName>
    <alternativeName>
        <fullName evidence="4">ATP-dependent DNA helicase chl1</fullName>
    </alternativeName>
    <alternativeName>
        <fullName evidence="17">Chromosome loss protein 1</fullName>
    </alternativeName>
    <alternativeName>
        <fullName evidence="19 20">DNA 5'-3' helicase CHL1</fullName>
    </alternativeName>
</protein>
<feature type="compositionally biased region" description="Basic and acidic residues" evidence="23">
    <location>
        <begin position="8"/>
        <end position="23"/>
    </location>
</feature>
<dbReference type="EC" id="5.6.2.3" evidence="18"/>
<dbReference type="GO" id="GO:0016818">
    <property type="term" value="F:hydrolase activity, acting on acid anhydrides, in phosphorus-containing anhydrides"/>
    <property type="evidence" value="ECO:0007669"/>
    <property type="project" value="InterPro"/>
</dbReference>
<evidence type="ECO:0000256" key="9">
    <source>
        <dbReference type="ARBA" id="ARBA00022806"/>
    </source>
</evidence>
<dbReference type="SUPFAM" id="SSF56112">
    <property type="entry name" value="Protein kinase-like (PK-like)"/>
    <property type="match status" value="1"/>
</dbReference>
<dbReference type="GO" id="GO:0043139">
    <property type="term" value="F:5'-3' DNA helicase activity"/>
    <property type="evidence" value="ECO:0007669"/>
    <property type="project" value="UniProtKB-EC"/>
</dbReference>
<keyword evidence="14" id="KW-0413">Isomerase</keyword>
<evidence type="ECO:0000313" key="26">
    <source>
        <dbReference type="EMBL" id="CAG1979367.1"/>
    </source>
</evidence>
<dbReference type="InterPro" id="IPR008271">
    <property type="entry name" value="Ser/Thr_kinase_AS"/>
</dbReference>
<dbReference type="InterPro" id="IPR013020">
    <property type="entry name" value="Rad3/Chl1-like"/>
</dbReference>
<dbReference type="InterPro" id="IPR014013">
    <property type="entry name" value="Helic_SF1/SF2_ATP-bd_DinG/Rad3"/>
</dbReference>
<evidence type="ECO:0000256" key="5">
    <source>
        <dbReference type="ARBA" id="ARBA00017386"/>
    </source>
</evidence>
<keyword evidence="13" id="KW-0238">DNA-binding</keyword>
<feature type="compositionally biased region" description="Acidic residues" evidence="23">
    <location>
        <begin position="24"/>
        <end position="44"/>
    </location>
</feature>
<dbReference type="InterPro" id="IPR027417">
    <property type="entry name" value="P-loop_NTPase"/>
</dbReference>
<evidence type="ECO:0000256" key="23">
    <source>
        <dbReference type="SAM" id="MobiDB-lite"/>
    </source>
</evidence>
<feature type="region of interest" description="Disordered" evidence="23">
    <location>
        <begin position="1"/>
        <end position="99"/>
    </location>
</feature>
<organism evidence="26 27">
    <name type="scientific">Gibberella zeae</name>
    <name type="common">Wheat head blight fungus</name>
    <name type="synonym">Fusarium graminearum</name>
    <dbReference type="NCBI Taxonomy" id="5518"/>
    <lineage>
        <taxon>Eukaryota</taxon>
        <taxon>Fungi</taxon>
        <taxon>Dikarya</taxon>
        <taxon>Ascomycota</taxon>
        <taxon>Pezizomycotina</taxon>
        <taxon>Sordariomycetes</taxon>
        <taxon>Hypocreomycetidae</taxon>
        <taxon>Hypocreales</taxon>
        <taxon>Nectriaceae</taxon>
        <taxon>Fusarium</taxon>
    </lineage>
</organism>
<dbReference type="GO" id="GO:0051536">
    <property type="term" value="F:iron-sulfur cluster binding"/>
    <property type="evidence" value="ECO:0007669"/>
    <property type="project" value="UniProtKB-KW"/>
</dbReference>
<accession>A0A9N8NIQ9</accession>
<dbReference type="InterPro" id="IPR000719">
    <property type="entry name" value="Prot_kinase_dom"/>
</dbReference>
<name>A0A9N8NIQ9_GIBZA</name>
<evidence type="ECO:0000256" key="14">
    <source>
        <dbReference type="ARBA" id="ARBA00023235"/>
    </source>
</evidence>
<evidence type="ECO:0000256" key="18">
    <source>
        <dbReference type="ARBA" id="ARBA00044969"/>
    </source>
</evidence>
<dbReference type="GO" id="GO:0005524">
    <property type="term" value="F:ATP binding"/>
    <property type="evidence" value="ECO:0007669"/>
    <property type="project" value="UniProtKB-KW"/>
</dbReference>
<comment type="subcellular location">
    <subcellularLocation>
        <location evidence="2">Nucleus</location>
    </subcellularLocation>
</comment>
<evidence type="ECO:0000256" key="1">
    <source>
        <dbReference type="ARBA" id="ARBA00001966"/>
    </source>
</evidence>
<dbReference type="FunFam" id="3.40.50.300:FF:001372">
    <property type="entry name" value="ATP-dependent DNA helicase chl1"/>
    <property type="match status" value="1"/>
</dbReference>
<dbReference type="PANTHER" id="PTHR11472:SF41">
    <property type="entry name" value="ATP-DEPENDENT DNA HELICASE DDX11-RELATED"/>
    <property type="match status" value="1"/>
</dbReference>
<keyword evidence="7" id="KW-0547">Nucleotide-binding</keyword>
<evidence type="ECO:0000256" key="7">
    <source>
        <dbReference type="ARBA" id="ARBA00022741"/>
    </source>
</evidence>
<dbReference type="Gene3D" id="3.30.200.20">
    <property type="entry name" value="Phosphorylase Kinase, domain 1"/>
    <property type="match status" value="1"/>
</dbReference>
<comment type="catalytic activity">
    <reaction evidence="22">
        <text>ATP + H2O = ADP + phosphate + H(+)</text>
        <dbReference type="Rhea" id="RHEA:13065"/>
        <dbReference type="ChEBI" id="CHEBI:15377"/>
        <dbReference type="ChEBI" id="CHEBI:15378"/>
        <dbReference type="ChEBI" id="CHEBI:30616"/>
        <dbReference type="ChEBI" id="CHEBI:43474"/>
        <dbReference type="ChEBI" id="CHEBI:456216"/>
        <dbReference type="EC" id="5.6.2.3"/>
    </reaction>
</comment>
<dbReference type="PROSITE" id="PS00690">
    <property type="entry name" value="DEAH_ATP_HELICASE"/>
    <property type="match status" value="1"/>
</dbReference>
<dbReference type="InterPro" id="IPR045028">
    <property type="entry name" value="DinG/Rad3-like"/>
</dbReference>
<dbReference type="GO" id="GO:0034085">
    <property type="term" value="P:establishment of sister chromatid cohesion"/>
    <property type="evidence" value="ECO:0007669"/>
    <property type="project" value="TreeGrafter"/>
</dbReference>
<keyword evidence="16" id="KW-0131">Cell cycle</keyword>
<dbReference type="Pfam" id="PF06733">
    <property type="entry name" value="DEAD_2"/>
    <property type="match status" value="1"/>
</dbReference>
<dbReference type="InterPro" id="IPR006554">
    <property type="entry name" value="Helicase-like_DEXD_c2"/>
</dbReference>
<dbReference type="PROSITE" id="PS00108">
    <property type="entry name" value="PROTEIN_KINASE_ST"/>
    <property type="match status" value="1"/>
</dbReference>
<dbReference type="EMBL" id="CAJPIJ010000112">
    <property type="protein sequence ID" value="CAG1979367.1"/>
    <property type="molecule type" value="Genomic_DNA"/>
</dbReference>
<gene>
    <name evidence="26" type="ORF">MDCFG202_LOCUS185394</name>
</gene>
<dbReference type="FunFam" id="3.40.50.300:FF:002774">
    <property type="entry name" value="ATP-dependent DNA helicase chl1"/>
    <property type="match status" value="1"/>
</dbReference>
<feature type="domain" description="Helicase ATP-binding" evidence="25">
    <location>
        <begin position="569"/>
        <end position="1011"/>
    </location>
</feature>
<feature type="compositionally biased region" description="Acidic residues" evidence="23">
    <location>
        <begin position="73"/>
        <end position="90"/>
    </location>
</feature>
<dbReference type="GO" id="GO:0003677">
    <property type="term" value="F:DNA binding"/>
    <property type="evidence" value="ECO:0007669"/>
    <property type="project" value="UniProtKB-KW"/>
</dbReference>
<comment type="caution">
    <text evidence="26">The sequence shown here is derived from an EMBL/GenBank/DDBJ whole genome shotgun (WGS) entry which is preliminary data.</text>
</comment>
<dbReference type="GO" id="GO:0006139">
    <property type="term" value="P:nucleobase-containing compound metabolic process"/>
    <property type="evidence" value="ECO:0007669"/>
    <property type="project" value="InterPro"/>
</dbReference>
<keyword evidence="8" id="KW-0378">Hydrolase</keyword>
<keyword evidence="12" id="KW-0411">Iron-sulfur</keyword>
<keyword evidence="6" id="KW-0479">Metal-binding</keyword>
<feature type="region of interest" description="Disordered" evidence="23">
    <location>
        <begin position="709"/>
        <end position="732"/>
    </location>
</feature>
<evidence type="ECO:0000259" key="24">
    <source>
        <dbReference type="PROSITE" id="PS50011"/>
    </source>
</evidence>
<keyword evidence="15" id="KW-0539">Nucleus</keyword>
<evidence type="ECO:0000256" key="11">
    <source>
        <dbReference type="ARBA" id="ARBA00023004"/>
    </source>
</evidence>
<reference evidence="26" key="1">
    <citation type="submission" date="2021-03" db="EMBL/GenBank/DDBJ databases">
        <authorList>
            <person name="Alouane T."/>
            <person name="Langin T."/>
            <person name="Bonhomme L."/>
        </authorList>
    </citation>
    <scope>NUCLEOTIDE SEQUENCE</scope>
    <source>
        <strain evidence="26">MDC_Fg202</strain>
    </source>
</reference>
<dbReference type="GO" id="GO:0004672">
    <property type="term" value="F:protein kinase activity"/>
    <property type="evidence" value="ECO:0007669"/>
    <property type="project" value="InterPro"/>
</dbReference>
<evidence type="ECO:0000256" key="17">
    <source>
        <dbReference type="ARBA" id="ARBA00029709"/>
    </source>
</evidence>
<evidence type="ECO:0000313" key="27">
    <source>
        <dbReference type="Proteomes" id="UP000746612"/>
    </source>
</evidence>
<dbReference type="CDD" id="cd14019">
    <property type="entry name" value="STKc_Cdc7"/>
    <property type="match status" value="1"/>
</dbReference>
<feature type="domain" description="Protein kinase" evidence="24">
    <location>
        <begin position="113"/>
        <end position="475"/>
    </location>
</feature>
<evidence type="ECO:0000256" key="13">
    <source>
        <dbReference type="ARBA" id="ARBA00023125"/>
    </source>
</evidence>
<dbReference type="GO" id="GO:0046872">
    <property type="term" value="F:metal ion binding"/>
    <property type="evidence" value="ECO:0007669"/>
    <property type="project" value="UniProtKB-KW"/>
</dbReference>
<evidence type="ECO:0000256" key="15">
    <source>
        <dbReference type="ARBA" id="ARBA00023242"/>
    </source>
</evidence>
<evidence type="ECO:0000256" key="2">
    <source>
        <dbReference type="ARBA" id="ARBA00004123"/>
    </source>
</evidence>
<evidence type="ECO:0000256" key="19">
    <source>
        <dbReference type="ARBA" id="ARBA00044998"/>
    </source>
</evidence>
<comment type="function">
    <text evidence="21">ATP-dependent DNA helicase important for chromosome transmission and normal cell cycle progression in G(2)/M. May have a role in changing DNA topology to allow the loading of proteins involved in maintaining sister chromatid cohesion in the vicinity of the centromeres. Has a specific role in chromosome segregation during meiosis II.</text>
</comment>
<comment type="cofactor">
    <cofactor evidence="1">
        <name>[4Fe-4S] cluster</name>
        <dbReference type="ChEBI" id="CHEBI:49883"/>
    </cofactor>
</comment>
<evidence type="ECO:0000256" key="21">
    <source>
        <dbReference type="ARBA" id="ARBA00045702"/>
    </source>
</evidence>
<dbReference type="GO" id="GO:0005634">
    <property type="term" value="C:nucleus"/>
    <property type="evidence" value="ECO:0007669"/>
    <property type="project" value="UniProtKB-SubCell"/>
</dbReference>
<dbReference type="PANTHER" id="PTHR11472">
    <property type="entry name" value="DNA REPAIR DEAD HELICASE RAD3/XP-D SUBFAMILY MEMBER"/>
    <property type="match status" value="1"/>
</dbReference>
<dbReference type="PROSITE" id="PS50011">
    <property type="entry name" value="PROTEIN_KINASE_DOM"/>
    <property type="match status" value="1"/>
</dbReference>